<dbReference type="OrthoDB" id="9155960at2"/>
<protein>
    <submittedName>
        <fullName evidence="5">3-keto-5-aminohexanoate cleavage enzyme</fullName>
        <ecNumber evidence="5">2.3.1.247</ecNumber>
    </submittedName>
    <submittedName>
        <fullName evidence="6">NADPH:quinone reductase</fullName>
    </submittedName>
</protein>
<proteinExistence type="predicted"/>
<dbReference type="Gene3D" id="3.20.20.70">
    <property type="entry name" value="Aldolase class I"/>
    <property type="match status" value="1"/>
</dbReference>
<dbReference type="InterPro" id="IPR008567">
    <property type="entry name" value="BKACE"/>
</dbReference>
<keyword evidence="3" id="KW-0479">Metal-binding</keyword>
<keyword evidence="7" id="KW-1185">Reference proteome</keyword>
<dbReference type="AlphaFoldDB" id="A0A2N7WWP0"/>
<dbReference type="GO" id="GO:0043720">
    <property type="term" value="F:3-keto-5-aminohexanoate cleavage activity"/>
    <property type="evidence" value="ECO:0007669"/>
    <property type="project" value="InterPro"/>
</dbReference>
<organism evidence="5 8">
    <name type="scientific">Paraburkholderia rhynchosiae</name>
    <dbReference type="NCBI Taxonomy" id="487049"/>
    <lineage>
        <taxon>Bacteria</taxon>
        <taxon>Pseudomonadati</taxon>
        <taxon>Pseudomonadota</taxon>
        <taxon>Betaproteobacteria</taxon>
        <taxon>Burkholderiales</taxon>
        <taxon>Burkholderiaceae</taxon>
        <taxon>Paraburkholderia</taxon>
    </lineage>
</organism>
<dbReference type="RefSeq" id="WP_102630945.1">
    <property type="nucleotide sequence ID" value="NZ_CADIJZ010000006.1"/>
</dbReference>
<accession>A0A2N7WWP0</accession>
<evidence type="ECO:0000256" key="3">
    <source>
        <dbReference type="ARBA" id="ARBA00022723"/>
    </source>
</evidence>
<dbReference type="PANTHER" id="PTHR37418:SF2">
    <property type="entry name" value="3-KETO-5-AMINOHEXANOATE CLEAVAGE ENZYME"/>
    <property type="match status" value="1"/>
</dbReference>
<keyword evidence="2 5" id="KW-0808">Transferase</keyword>
<sequence>MQEKIIIAAALTGSMASPQRVNPAVPVTPEEIAREALAAHAAGAAIVHIHVRDPETGLPSMELGLYEEVVWRIRESGSDVLINLTTGPGARYRPDDVDPMKASADSTMASSEKRVEHIIKLKPDICSLDVATMSFPQYAFVNLPKQLEEMAALIQEAGVKPELEVFDLGHAWLARSMVERGIIKGKPLFQLCMGVPWAAPGTPENMIAMRNTLPAGAVWAGFGISANEFPMVAQAAILGGHVRVGLEDNLYIAKGQLASGNAQLVERAVQIVEALGSKVATPAEARDILQLRSAD</sequence>
<dbReference type="EC" id="2.3.1.247" evidence="5"/>
<name>A0A2N7WWP0_9BURK</name>
<evidence type="ECO:0000256" key="1">
    <source>
        <dbReference type="ARBA" id="ARBA00001947"/>
    </source>
</evidence>
<evidence type="ECO:0000313" key="7">
    <source>
        <dbReference type="Proteomes" id="UP000235659"/>
    </source>
</evidence>
<keyword evidence="4" id="KW-0862">Zinc</keyword>
<evidence type="ECO:0000313" key="6">
    <source>
        <dbReference type="EMBL" id="PMS33774.1"/>
    </source>
</evidence>
<dbReference type="Proteomes" id="UP000235659">
    <property type="component" value="Unassembled WGS sequence"/>
</dbReference>
<comment type="cofactor">
    <cofactor evidence="1">
        <name>Zn(2+)</name>
        <dbReference type="ChEBI" id="CHEBI:29105"/>
    </cofactor>
</comment>
<dbReference type="Proteomes" id="UP000494205">
    <property type="component" value="Unassembled WGS sequence"/>
</dbReference>
<evidence type="ECO:0000256" key="4">
    <source>
        <dbReference type="ARBA" id="ARBA00022833"/>
    </source>
</evidence>
<evidence type="ECO:0000256" key="2">
    <source>
        <dbReference type="ARBA" id="ARBA00022679"/>
    </source>
</evidence>
<dbReference type="InterPro" id="IPR013785">
    <property type="entry name" value="Aldolase_TIM"/>
</dbReference>
<keyword evidence="5" id="KW-0012">Acyltransferase</keyword>
<dbReference type="PANTHER" id="PTHR37418">
    <property type="entry name" value="3-KETO-5-AMINOHEXANOATE CLEAVAGE ENZYME-RELATED"/>
    <property type="match status" value="1"/>
</dbReference>
<gene>
    <name evidence="5" type="primary">kce_3</name>
    <name evidence="6" type="ORF">C0Z16_04400</name>
    <name evidence="5" type="ORF">LMG27174_02051</name>
</gene>
<reference evidence="6 7" key="1">
    <citation type="submission" date="2018-01" db="EMBL/GenBank/DDBJ databases">
        <title>Whole genome analyses suggest that Burkholderia sensu lato contains two further novel genera in the rhizoxinica-symbiotica group Mycetohabitans gen. nov., and Trinickia gen. nov.: implications for the evolution of diazotrophy and nodulation in the Burkholderiaceae.</title>
        <authorList>
            <person name="Estrada-de los Santos P."/>
            <person name="Palmer M."/>
            <person name="Chavez-Ramirez B."/>
            <person name="Beukes C."/>
            <person name="Steenkamp E.T."/>
            <person name="Hirsch A.M."/>
            <person name="Manyaka P."/>
            <person name="Maluk M."/>
            <person name="Lafos M."/>
            <person name="Crook M."/>
            <person name="Gross E."/>
            <person name="Simon M.F."/>
            <person name="Bueno dos Reis Junior F."/>
            <person name="Poole P.S."/>
            <person name="Venter S.N."/>
            <person name="James E.K."/>
        </authorList>
    </citation>
    <scope>NUCLEOTIDE SEQUENCE [LARGE SCALE GENOMIC DNA]</scope>
    <source>
        <strain evidence="6 7">WSM 3937</strain>
    </source>
</reference>
<reference evidence="5 8" key="2">
    <citation type="submission" date="2020-04" db="EMBL/GenBank/DDBJ databases">
        <authorList>
            <person name="De Canck E."/>
        </authorList>
    </citation>
    <scope>NUCLEOTIDE SEQUENCE [LARGE SCALE GENOMIC DNA]</scope>
    <source>
        <strain evidence="5 8">LMG 27174</strain>
    </source>
</reference>
<dbReference type="Pfam" id="PF05853">
    <property type="entry name" value="BKACE"/>
    <property type="match status" value="1"/>
</dbReference>
<dbReference type="EMBL" id="PNXY01000002">
    <property type="protein sequence ID" value="PMS33774.1"/>
    <property type="molecule type" value="Genomic_DNA"/>
</dbReference>
<dbReference type="GO" id="GO:0046872">
    <property type="term" value="F:metal ion binding"/>
    <property type="evidence" value="ECO:0007669"/>
    <property type="project" value="UniProtKB-KW"/>
</dbReference>
<dbReference type="EMBL" id="CADIJZ010000006">
    <property type="protein sequence ID" value="CAB3669041.1"/>
    <property type="molecule type" value="Genomic_DNA"/>
</dbReference>
<evidence type="ECO:0000313" key="8">
    <source>
        <dbReference type="Proteomes" id="UP000494205"/>
    </source>
</evidence>
<evidence type="ECO:0000313" key="5">
    <source>
        <dbReference type="EMBL" id="CAB3669041.1"/>
    </source>
</evidence>